<feature type="binding site" evidence="6 9">
    <location>
        <begin position="154"/>
        <end position="156"/>
    </location>
    <ligand>
        <name>substrate</name>
    </ligand>
</feature>
<dbReference type="GO" id="GO:0005737">
    <property type="term" value="C:cytoplasm"/>
    <property type="evidence" value="ECO:0007669"/>
    <property type="project" value="UniProtKB-SubCell"/>
</dbReference>
<dbReference type="HAMAP" id="MF_00013">
    <property type="entry name" value="LipB"/>
    <property type="match status" value="1"/>
</dbReference>
<dbReference type="InterPro" id="IPR020605">
    <property type="entry name" value="Octanoyltransferase_CS"/>
</dbReference>
<dbReference type="NCBIfam" id="NF010922">
    <property type="entry name" value="PRK14342.1"/>
    <property type="match status" value="1"/>
</dbReference>
<dbReference type="KEGG" id="ntg:NSCAC_1484"/>
<dbReference type="CDD" id="cd16444">
    <property type="entry name" value="LipB"/>
    <property type="match status" value="1"/>
</dbReference>
<dbReference type="Pfam" id="PF21948">
    <property type="entry name" value="LplA-B_cat"/>
    <property type="match status" value="1"/>
</dbReference>
<name>A0A7G1QB06_9GAMM</name>
<comment type="function">
    <text evidence="5 6 7">Catalyzes the transfer of endogenously produced octanoic acid from octanoyl-acyl-carrier-protein onto the lipoyl domains of lipoate-dependent enzymes. Lipoyl-ACP can also act as a substrate although octanoyl-ACP is likely to be the physiological substrate.</text>
</comment>
<accession>A0A7G1QB06</accession>
<dbReference type="EC" id="2.3.1.181" evidence="6 7"/>
<dbReference type="GO" id="GO:0009249">
    <property type="term" value="P:protein lipoylation"/>
    <property type="evidence" value="ECO:0007669"/>
    <property type="project" value="InterPro"/>
</dbReference>
<dbReference type="NCBIfam" id="TIGR00214">
    <property type="entry name" value="lipB"/>
    <property type="match status" value="1"/>
</dbReference>
<comment type="pathway">
    <text evidence="1 6 7">Protein modification; protein lipoylation via endogenous pathway; protein N(6)-(lipoyl)lysine from octanoyl-[acyl-carrier-protein]: step 1/2.</text>
</comment>
<keyword evidence="4 6" id="KW-0012">Acyltransferase</keyword>
<evidence type="ECO:0000256" key="5">
    <source>
        <dbReference type="ARBA" id="ARBA00024732"/>
    </source>
</evidence>
<dbReference type="Proteomes" id="UP000516072">
    <property type="component" value="Chromosome"/>
</dbReference>
<evidence type="ECO:0000256" key="2">
    <source>
        <dbReference type="ARBA" id="ARBA00022490"/>
    </source>
</evidence>
<feature type="site" description="Lowers pKa of active site Cys" evidence="6 10">
    <location>
        <position position="138"/>
    </location>
</feature>
<feature type="binding site" evidence="6 9">
    <location>
        <begin position="74"/>
        <end position="81"/>
    </location>
    <ligand>
        <name>substrate</name>
    </ligand>
</feature>
<organism evidence="12 13">
    <name type="scientific">Candidatus Nitrosacidococcus tergens</name>
    <dbReference type="NCBI Taxonomy" id="553981"/>
    <lineage>
        <taxon>Bacteria</taxon>
        <taxon>Pseudomonadati</taxon>
        <taxon>Pseudomonadota</taxon>
        <taxon>Gammaproteobacteria</taxon>
        <taxon>Chromatiales</taxon>
        <taxon>Chromatiaceae</taxon>
        <taxon>Candidatus Nitrosacidococcus</taxon>
    </lineage>
</organism>
<keyword evidence="3 6" id="KW-0808">Transferase</keyword>
<evidence type="ECO:0000313" key="12">
    <source>
        <dbReference type="EMBL" id="CAB1277066.1"/>
    </source>
</evidence>
<evidence type="ECO:0000259" key="11">
    <source>
        <dbReference type="PROSITE" id="PS51733"/>
    </source>
</evidence>
<dbReference type="GO" id="GO:0016874">
    <property type="term" value="F:ligase activity"/>
    <property type="evidence" value="ECO:0007669"/>
    <property type="project" value="UniProtKB-KW"/>
</dbReference>
<dbReference type="PANTHER" id="PTHR10993:SF7">
    <property type="entry name" value="LIPOYLTRANSFERASE 2, MITOCHONDRIAL-RELATED"/>
    <property type="match status" value="1"/>
</dbReference>
<gene>
    <name evidence="6 12" type="primary">lipB</name>
    <name evidence="12" type="ORF">NSCAC_1484</name>
</gene>
<keyword evidence="2 6" id="KW-0963">Cytoplasm</keyword>
<dbReference type="PANTHER" id="PTHR10993">
    <property type="entry name" value="OCTANOYLTRANSFERASE"/>
    <property type="match status" value="1"/>
</dbReference>
<evidence type="ECO:0000256" key="8">
    <source>
        <dbReference type="PIRSR" id="PIRSR016262-1"/>
    </source>
</evidence>
<keyword evidence="12" id="KW-0436">Ligase</keyword>
<dbReference type="InterPro" id="IPR004143">
    <property type="entry name" value="BPL_LPL_catalytic"/>
</dbReference>
<dbReference type="SUPFAM" id="SSF55681">
    <property type="entry name" value="Class II aaRS and biotin synthetases"/>
    <property type="match status" value="1"/>
</dbReference>
<feature type="binding site" evidence="6 9">
    <location>
        <begin position="141"/>
        <end position="143"/>
    </location>
    <ligand>
        <name>substrate</name>
    </ligand>
</feature>
<dbReference type="InterPro" id="IPR045864">
    <property type="entry name" value="aa-tRNA-synth_II/BPL/LPL"/>
</dbReference>
<keyword evidence="13" id="KW-1185">Reference proteome</keyword>
<protein>
    <recommendedName>
        <fullName evidence="6 7">Octanoyltransferase</fullName>
        <ecNumber evidence="6 7">2.3.1.181</ecNumber>
    </recommendedName>
    <alternativeName>
        <fullName evidence="6">Lipoate-protein ligase B</fullName>
    </alternativeName>
    <alternativeName>
        <fullName evidence="6">Lipoyl/octanoyl transferase</fullName>
    </alternativeName>
    <alternativeName>
        <fullName evidence="6">Octanoyl-[acyl-carrier-protein]-protein N-octanoyltransferase</fullName>
    </alternativeName>
</protein>
<dbReference type="EMBL" id="LR778175">
    <property type="protein sequence ID" value="CAB1277066.1"/>
    <property type="molecule type" value="Genomic_DNA"/>
</dbReference>
<dbReference type="AlphaFoldDB" id="A0A7G1QB06"/>
<evidence type="ECO:0000256" key="4">
    <source>
        <dbReference type="ARBA" id="ARBA00023315"/>
    </source>
</evidence>
<comment type="miscellaneous">
    <text evidence="6">In the reaction, the free carboxyl group of octanoic acid is attached via an amide linkage to the epsilon-amino group of a specific lysine residue of lipoyl domains of lipoate-dependent enzymes.</text>
</comment>
<sequence>MTTSQFYDVKIKTLGCQEYSQIWQAMQDFTQSRTVDTSDELWIVEHPPIFTLGLNGKILYIRDTRGIPVVHCDRGGQVTYHGPGQIILYTLLDLKRRELGIKVLVNMLEQSVVSLLQSVDLYGELKVNAPGVYVDNKKIASLGLRVRKGYTYHGLSMNVTMDLSPFSYIDPCGYPGLEVTDLKNLGVTLNSEEVGLELAKNLAKQLETR</sequence>
<dbReference type="UniPathway" id="UPA00538">
    <property type="reaction ID" value="UER00592"/>
</dbReference>
<feature type="domain" description="BPL/LPL catalytic" evidence="11">
    <location>
        <begin position="35"/>
        <end position="209"/>
    </location>
</feature>
<dbReference type="FunFam" id="3.30.930.10:FF:000020">
    <property type="entry name" value="Octanoyltransferase"/>
    <property type="match status" value="1"/>
</dbReference>
<evidence type="ECO:0000256" key="10">
    <source>
        <dbReference type="PIRSR" id="PIRSR016262-3"/>
    </source>
</evidence>
<evidence type="ECO:0000313" key="13">
    <source>
        <dbReference type="Proteomes" id="UP000516072"/>
    </source>
</evidence>
<evidence type="ECO:0000256" key="1">
    <source>
        <dbReference type="ARBA" id="ARBA00004821"/>
    </source>
</evidence>
<dbReference type="InterPro" id="IPR000544">
    <property type="entry name" value="Octanoyltransferase"/>
</dbReference>
<comment type="similarity">
    <text evidence="6 7">Belongs to the LipB family.</text>
</comment>
<evidence type="ECO:0000256" key="9">
    <source>
        <dbReference type="PIRSR" id="PIRSR016262-2"/>
    </source>
</evidence>
<dbReference type="Gene3D" id="3.30.930.10">
    <property type="entry name" value="Bira Bifunctional Protein, Domain 2"/>
    <property type="match status" value="1"/>
</dbReference>
<evidence type="ECO:0000256" key="6">
    <source>
        <dbReference type="HAMAP-Rule" id="MF_00013"/>
    </source>
</evidence>
<feature type="active site" description="Acyl-thioester intermediate" evidence="6 8">
    <location>
        <position position="172"/>
    </location>
</feature>
<reference evidence="12 13" key="1">
    <citation type="submission" date="2020-03" db="EMBL/GenBank/DDBJ databases">
        <authorList>
            <person name="Picone N."/>
        </authorList>
    </citation>
    <scope>NUCLEOTIDE SEQUENCE [LARGE SCALE GENOMIC DNA]</scope>
    <source>
        <strain evidence="12">NSCAC1</strain>
    </source>
</reference>
<dbReference type="PIRSF" id="PIRSF016262">
    <property type="entry name" value="LPLase"/>
    <property type="match status" value="1"/>
</dbReference>
<dbReference type="PROSITE" id="PS51733">
    <property type="entry name" value="BPL_LPL_CATALYTIC"/>
    <property type="match status" value="1"/>
</dbReference>
<comment type="subcellular location">
    <subcellularLocation>
        <location evidence="6">Cytoplasm</location>
    </subcellularLocation>
</comment>
<evidence type="ECO:0000256" key="3">
    <source>
        <dbReference type="ARBA" id="ARBA00022679"/>
    </source>
</evidence>
<evidence type="ECO:0000256" key="7">
    <source>
        <dbReference type="PIRNR" id="PIRNR016262"/>
    </source>
</evidence>
<dbReference type="RefSeq" id="WP_197744152.1">
    <property type="nucleotide sequence ID" value="NZ_LR778175.1"/>
</dbReference>
<comment type="catalytic activity">
    <reaction evidence="6 7">
        <text>octanoyl-[ACP] + L-lysyl-[protein] = N(6)-octanoyl-L-lysyl-[protein] + holo-[ACP] + H(+)</text>
        <dbReference type="Rhea" id="RHEA:17665"/>
        <dbReference type="Rhea" id="RHEA-COMP:9636"/>
        <dbReference type="Rhea" id="RHEA-COMP:9685"/>
        <dbReference type="Rhea" id="RHEA-COMP:9752"/>
        <dbReference type="Rhea" id="RHEA-COMP:9928"/>
        <dbReference type="ChEBI" id="CHEBI:15378"/>
        <dbReference type="ChEBI" id="CHEBI:29969"/>
        <dbReference type="ChEBI" id="CHEBI:64479"/>
        <dbReference type="ChEBI" id="CHEBI:78463"/>
        <dbReference type="ChEBI" id="CHEBI:78809"/>
        <dbReference type="EC" id="2.3.1.181"/>
    </reaction>
</comment>
<proteinExistence type="inferred from homology"/>
<dbReference type="PROSITE" id="PS01313">
    <property type="entry name" value="LIPB"/>
    <property type="match status" value="1"/>
</dbReference>
<dbReference type="GO" id="GO:0033819">
    <property type="term" value="F:lipoyl(octanoyl) transferase activity"/>
    <property type="evidence" value="ECO:0007669"/>
    <property type="project" value="UniProtKB-EC"/>
</dbReference>